<reference evidence="1" key="1">
    <citation type="journal article" date="2021" name="Proc. Natl. Acad. Sci. U.S.A.">
        <title>A Catalog of Tens of Thousands of Viruses from Human Metagenomes Reveals Hidden Associations with Chronic Diseases.</title>
        <authorList>
            <person name="Tisza M.J."/>
            <person name="Buck C.B."/>
        </authorList>
    </citation>
    <scope>NUCLEOTIDE SEQUENCE</scope>
    <source>
        <strain evidence="1">CtOCb13</strain>
    </source>
</reference>
<sequence length="214" mass="25274">MINIDFTNIDNAKLIGRLLPFWARGKKISLLLQAILSPIASAHNRFKIWGLQKFIECQVTAQKSSLEWYLKYRLKSHFQNENDTFFITQGINESVSCFSSNIWRNGLHWDNSLRWFIDTEPLVNMNMNLTCINTGLWENRMLWNNALLWDNENNGKKYNDAYLESIDQTNVYAPAIIDTVNYNHEDYERDIRNIMSKFMINFNKINIIVADTEY</sequence>
<dbReference type="EMBL" id="BK015555">
    <property type="protein sequence ID" value="DAE12706.1"/>
    <property type="molecule type" value="Genomic_DNA"/>
</dbReference>
<proteinExistence type="predicted"/>
<accession>A0A8S5Q0M0</accession>
<name>A0A8S5Q0M0_9CAUD</name>
<protein>
    <submittedName>
        <fullName evidence="1">Uncharacterized protein</fullName>
    </submittedName>
</protein>
<evidence type="ECO:0000313" key="1">
    <source>
        <dbReference type="EMBL" id="DAE12706.1"/>
    </source>
</evidence>
<organism evidence="1">
    <name type="scientific">Siphoviridae sp. ctOCb13</name>
    <dbReference type="NCBI Taxonomy" id="2825477"/>
    <lineage>
        <taxon>Viruses</taxon>
        <taxon>Duplodnaviria</taxon>
        <taxon>Heunggongvirae</taxon>
        <taxon>Uroviricota</taxon>
        <taxon>Caudoviricetes</taxon>
    </lineage>
</organism>